<feature type="compositionally biased region" description="Basic and acidic residues" evidence="10">
    <location>
        <begin position="123"/>
        <end position="145"/>
    </location>
</feature>
<evidence type="ECO:0000256" key="5">
    <source>
        <dbReference type="ARBA" id="ARBA00023172"/>
    </source>
</evidence>
<reference evidence="11 12" key="1">
    <citation type="submission" date="2024-01" db="EMBL/GenBank/DDBJ databases">
        <authorList>
            <person name="Allen C."/>
            <person name="Tagirdzhanova G."/>
        </authorList>
    </citation>
    <scope>NUCLEOTIDE SEQUENCE [LARGE SCALE GENOMIC DNA]</scope>
</reference>
<organism evidence="11 12">
    <name type="scientific">Sporothrix eucalyptigena</name>
    <dbReference type="NCBI Taxonomy" id="1812306"/>
    <lineage>
        <taxon>Eukaryota</taxon>
        <taxon>Fungi</taxon>
        <taxon>Dikarya</taxon>
        <taxon>Ascomycota</taxon>
        <taxon>Pezizomycotina</taxon>
        <taxon>Sordariomycetes</taxon>
        <taxon>Sordariomycetidae</taxon>
        <taxon>Ophiostomatales</taxon>
        <taxon>Ophiostomataceae</taxon>
        <taxon>Sporothrix</taxon>
    </lineage>
</organism>
<feature type="region of interest" description="Disordered" evidence="10">
    <location>
        <begin position="306"/>
        <end position="326"/>
    </location>
</feature>
<evidence type="ECO:0000256" key="6">
    <source>
        <dbReference type="ARBA" id="ARBA00023204"/>
    </source>
</evidence>
<dbReference type="InterPro" id="IPR018574">
    <property type="entry name" value="Structure-sp_endonuc_su_Slx4"/>
</dbReference>
<keyword evidence="3 9" id="KW-0597">Phosphoprotein</keyword>
<evidence type="ECO:0000256" key="10">
    <source>
        <dbReference type="SAM" id="MobiDB-lite"/>
    </source>
</evidence>
<accession>A0ABP0CR69</accession>
<keyword evidence="12" id="KW-1185">Reference proteome</keyword>
<keyword evidence="6 9" id="KW-0234">DNA repair</keyword>
<sequence length="885" mass="94351">MARSETRVFPGNGSGGPDLRDVILLSSSPVLPPQRPFTTLPPSPATKPVWSNKHLLSSDSLAAPTTTALPSVKATHDFVDLGSTPDANGPRLSQTRSNYFADSTGSPITVPAPTTDVPSHPTAKSDKPKYVSGDLEHAIERRRDWTPPPNDTIARGGAGSPHHSEDWSSSPGEILSRRNNVFKSLQTSYGCDETPANSTTTAATTVTGSTARDLSFTKRKAIEAISIGDTGRKTSPTKTKAPKKKTRTLTELAVAAYTDGPAGGEGTAATTVTKRQLEVIDESAPLAEVEVRQGFPTSKLRKLKSVTTAAAKKSRRKTKKAPAPRKPILLSPESARAASNAQDFLFGTSSQLASEHSPTILRHLHTAMQESNRTADNCAESDDDAERNRLLDLFAEISEADISTVDLTGQRTPAPGNKRKLWGAAARGEDGHLAFDNVIDLEDAIEFPEDPHQVIAMAQRAAAEAVQKETQDTEVTPSVTTASATQKPKATQSSRAKGKQPSKAKAAQTQDISNAQPPITRTEAITQVEEPTLPPATLTEPKATKTAKVTKAMRAANEKEAVRPNFEILTTAQLAKKVSDYGYKAMKARSAMVALLNQCWDAQHPSPAGQLGQTFGFSTLSATAPANVAEATANSEPVAQAQTQPKPKAPRVTKPKAAKATKTTASAKVTQTTISGATTVSRALTAKTKATPSVSPSAAAAIHTTAATRFKAATSPAKTKARRTVFEIGDSESDGGRFSSPEPTGPIGATDGWSLVEGNEKVVDESDFLDIDDIVTTDLEDNENDMSLADAPLTYEESALFQYISTAVTNQPRATDPTAPSWHEKILMYDTIILETFTAWLNNGPLQAAGYAGVAIDPQSVKKWCESKSVCCTWRKNLHGKERKW</sequence>
<comment type="PTM">
    <text evidence="9">Phosphorylated in response to DNA damage.</text>
</comment>
<feature type="region of interest" description="Disordered" evidence="10">
    <location>
        <begin position="628"/>
        <end position="665"/>
    </location>
</feature>
<keyword evidence="11" id="KW-0540">Nuclease</keyword>
<gene>
    <name evidence="9 11" type="primary">SLX4</name>
    <name evidence="11" type="ORF">SEUCBS140593_009004</name>
</gene>
<name>A0ABP0CR69_9PEZI</name>
<keyword evidence="4 9" id="KW-0227">DNA damage</keyword>
<dbReference type="GO" id="GO:0004519">
    <property type="term" value="F:endonuclease activity"/>
    <property type="evidence" value="ECO:0007669"/>
    <property type="project" value="UniProtKB-KW"/>
</dbReference>
<keyword evidence="11" id="KW-0378">Hydrolase</keyword>
<feature type="region of interest" description="Disordered" evidence="10">
    <location>
        <begin position="730"/>
        <end position="753"/>
    </location>
</feature>
<dbReference type="HAMAP" id="MF_03110">
    <property type="entry name" value="Endonuc_su_Slx4"/>
    <property type="match status" value="1"/>
</dbReference>
<keyword evidence="7 9" id="KW-0539">Nucleus</keyword>
<evidence type="ECO:0000313" key="11">
    <source>
        <dbReference type="EMBL" id="CAK7234619.1"/>
    </source>
</evidence>
<dbReference type="EMBL" id="CAWUHD010000136">
    <property type="protein sequence ID" value="CAK7234619.1"/>
    <property type="molecule type" value="Genomic_DNA"/>
</dbReference>
<dbReference type="CDD" id="cd22999">
    <property type="entry name" value="SAP_SLX4"/>
    <property type="match status" value="1"/>
</dbReference>
<feature type="compositionally biased region" description="Polar residues" evidence="10">
    <location>
        <begin position="507"/>
        <end position="516"/>
    </location>
</feature>
<protein>
    <recommendedName>
        <fullName evidence="8 9">Structure-specific endonuclease subunit SLX4</fullName>
    </recommendedName>
</protein>
<comment type="function">
    <text evidence="9">Regulatory subunit of the SLX1-SLX4 structure-specific endonuclease that resolves DNA secondary structures generated during DNA repair and recombination. Has endonuclease activity towards branched DNA substrates, introducing single-strand cuts in duplex DNA close to junctions with ss-DNA.</text>
</comment>
<evidence type="ECO:0000256" key="8">
    <source>
        <dbReference type="ARBA" id="ARBA00029496"/>
    </source>
</evidence>
<proteinExistence type="inferred from homology"/>
<feature type="region of interest" description="Disordered" evidence="10">
    <location>
        <begin position="466"/>
        <end position="516"/>
    </location>
</feature>
<evidence type="ECO:0000256" key="7">
    <source>
        <dbReference type="ARBA" id="ARBA00023242"/>
    </source>
</evidence>
<evidence type="ECO:0000256" key="2">
    <source>
        <dbReference type="ARBA" id="ARBA00006661"/>
    </source>
</evidence>
<dbReference type="InterPro" id="IPR027784">
    <property type="entry name" value="Slx4_ascomycetes"/>
</dbReference>
<keyword evidence="11" id="KW-0255">Endonuclease</keyword>
<comment type="similarity">
    <text evidence="2 9">Belongs to the SLX4 family.</text>
</comment>
<evidence type="ECO:0000256" key="1">
    <source>
        <dbReference type="ARBA" id="ARBA00004123"/>
    </source>
</evidence>
<evidence type="ECO:0000256" key="9">
    <source>
        <dbReference type="HAMAP-Rule" id="MF_03110"/>
    </source>
</evidence>
<feature type="compositionally biased region" description="Basic residues" evidence="10">
    <location>
        <begin position="648"/>
        <end position="659"/>
    </location>
</feature>
<evidence type="ECO:0000256" key="4">
    <source>
        <dbReference type="ARBA" id="ARBA00022763"/>
    </source>
</evidence>
<feature type="region of interest" description="Disordered" evidence="10">
    <location>
        <begin position="82"/>
        <end position="173"/>
    </location>
</feature>
<comment type="caution">
    <text evidence="11">The sequence shown here is derived from an EMBL/GenBank/DDBJ whole genome shotgun (WGS) entry which is preliminary data.</text>
</comment>
<feature type="compositionally biased region" description="Polar residues" evidence="10">
    <location>
        <begin position="635"/>
        <end position="644"/>
    </location>
</feature>
<comment type="subunit">
    <text evidence="9">Forms a heterodimer with SLX1.</text>
</comment>
<feature type="compositionally biased region" description="Polar residues" evidence="10">
    <location>
        <begin position="473"/>
        <end position="495"/>
    </location>
</feature>
<dbReference type="Proteomes" id="UP001642482">
    <property type="component" value="Unassembled WGS sequence"/>
</dbReference>
<dbReference type="Pfam" id="PF09494">
    <property type="entry name" value="Slx4"/>
    <property type="match status" value="1"/>
</dbReference>
<keyword evidence="5 9" id="KW-0233">DNA recombination</keyword>
<evidence type="ECO:0000256" key="3">
    <source>
        <dbReference type="ARBA" id="ARBA00022553"/>
    </source>
</evidence>
<feature type="compositionally biased region" description="Basic residues" evidence="10">
    <location>
        <begin position="312"/>
        <end position="323"/>
    </location>
</feature>
<evidence type="ECO:0000313" key="12">
    <source>
        <dbReference type="Proteomes" id="UP001642482"/>
    </source>
</evidence>
<comment type="subcellular location">
    <subcellularLocation>
        <location evidence="1 9">Nucleus</location>
    </subcellularLocation>
</comment>
<feature type="compositionally biased region" description="Polar residues" evidence="10">
    <location>
        <begin position="91"/>
        <end position="107"/>
    </location>
</feature>